<evidence type="ECO:0000313" key="1">
    <source>
        <dbReference type="EMBL" id="MPL88719.1"/>
    </source>
</evidence>
<name>A0A644VBK2_9ZZZZ</name>
<comment type="caution">
    <text evidence="1">The sequence shown here is derived from an EMBL/GenBank/DDBJ whole genome shotgun (WGS) entry which is preliminary data.</text>
</comment>
<organism evidence="1">
    <name type="scientific">bioreactor metagenome</name>
    <dbReference type="NCBI Taxonomy" id="1076179"/>
    <lineage>
        <taxon>unclassified sequences</taxon>
        <taxon>metagenomes</taxon>
        <taxon>ecological metagenomes</taxon>
    </lineage>
</organism>
<proteinExistence type="predicted"/>
<dbReference type="AlphaFoldDB" id="A0A644VBK2"/>
<dbReference type="EMBL" id="VSSQ01000263">
    <property type="protein sequence ID" value="MPL88719.1"/>
    <property type="molecule type" value="Genomic_DNA"/>
</dbReference>
<sequence>MRLLLSFLLTISAFGGLFSQRPSGGSLFYEQIRLLDLKEREEAIVNEIISGNIPDFLKEWREIEFSGRDTSGNLHFVTIYVKADYLAAGSDDDYFTLPMTPQSAQKIADHFNASLPTSRVVDLIYEKSELKLEPFNFIPRGNRNETPDIIYDHSKIVQAQIKASGRTPGVFVAGTKKDIVLSSKLSDTKRAHHVTIYGWHRLTGVPIQPVTNIHIDTYVDYSHGVRLVSNKILIDGKEYDYRLILKDSMLHSLLNSEKYPLSVTSYNY</sequence>
<gene>
    <name evidence="1" type="ORF">SDC9_34745</name>
</gene>
<reference evidence="1" key="1">
    <citation type="submission" date="2019-08" db="EMBL/GenBank/DDBJ databases">
        <authorList>
            <person name="Kucharzyk K."/>
            <person name="Murdoch R.W."/>
            <person name="Higgins S."/>
            <person name="Loffler F."/>
        </authorList>
    </citation>
    <scope>NUCLEOTIDE SEQUENCE</scope>
</reference>
<protein>
    <submittedName>
        <fullName evidence="1">Uncharacterized protein</fullName>
    </submittedName>
</protein>
<accession>A0A644VBK2</accession>